<proteinExistence type="predicted"/>
<evidence type="ECO:0000313" key="1">
    <source>
        <dbReference type="EMBL" id="KAJ1175656.1"/>
    </source>
</evidence>
<dbReference type="EMBL" id="JANPWB010000006">
    <property type="protein sequence ID" value="KAJ1175656.1"/>
    <property type="molecule type" value="Genomic_DNA"/>
</dbReference>
<organism evidence="1 2">
    <name type="scientific">Pleurodeles waltl</name>
    <name type="common">Iberian ribbed newt</name>
    <dbReference type="NCBI Taxonomy" id="8319"/>
    <lineage>
        <taxon>Eukaryota</taxon>
        <taxon>Metazoa</taxon>
        <taxon>Chordata</taxon>
        <taxon>Craniata</taxon>
        <taxon>Vertebrata</taxon>
        <taxon>Euteleostomi</taxon>
        <taxon>Amphibia</taxon>
        <taxon>Batrachia</taxon>
        <taxon>Caudata</taxon>
        <taxon>Salamandroidea</taxon>
        <taxon>Salamandridae</taxon>
        <taxon>Pleurodelinae</taxon>
        <taxon>Pleurodeles</taxon>
    </lineage>
</organism>
<comment type="caution">
    <text evidence="1">The sequence shown here is derived from an EMBL/GenBank/DDBJ whole genome shotgun (WGS) entry which is preliminary data.</text>
</comment>
<dbReference type="Proteomes" id="UP001066276">
    <property type="component" value="Chromosome 3_2"/>
</dbReference>
<gene>
    <name evidence="1" type="ORF">NDU88_000943</name>
</gene>
<evidence type="ECO:0000313" key="2">
    <source>
        <dbReference type="Proteomes" id="UP001066276"/>
    </source>
</evidence>
<protein>
    <submittedName>
        <fullName evidence="1">Uncharacterized protein</fullName>
    </submittedName>
</protein>
<sequence>MKRGAQLTTTTELGPWHAADLHTLVDLYNENGLISFSELSAEMGLPSGQFLLYNSLLIALSRKWGEGVALQHEDAMGVRKYPPFASWDELLTHLHESEHGTDTEDAVAHNMELMLD</sequence>
<keyword evidence="2" id="KW-1185">Reference proteome</keyword>
<accession>A0AAV7TH87</accession>
<dbReference type="AlphaFoldDB" id="A0AAV7TH87"/>
<name>A0AAV7TH87_PLEWA</name>
<reference evidence="1" key="1">
    <citation type="journal article" date="2022" name="bioRxiv">
        <title>Sequencing and chromosome-scale assembly of the giantPleurodeles waltlgenome.</title>
        <authorList>
            <person name="Brown T."/>
            <person name="Elewa A."/>
            <person name="Iarovenko S."/>
            <person name="Subramanian E."/>
            <person name="Araus A.J."/>
            <person name="Petzold A."/>
            <person name="Susuki M."/>
            <person name="Suzuki K.-i.T."/>
            <person name="Hayashi T."/>
            <person name="Toyoda A."/>
            <person name="Oliveira C."/>
            <person name="Osipova E."/>
            <person name="Leigh N.D."/>
            <person name="Simon A."/>
            <person name="Yun M.H."/>
        </authorList>
    </citation>
    <scope>NUCLEOTIDE SEQUENCE</scope>
    <source>
        <strain evidence="1">20211129_DDA</strain>
        <tissue evidence="1">Liver</tissue>
    </source>
</reference>